<dbReference type="EMBL" id="GBXM01055268">
    <property type="protein sequence ID" value="JAH53309.1"/>
    <property type="molecule type" value="Transcribed_RNA"/>
</dbReference>
<dbReference type="AlphaFoldDB" id="A0A0E9TI21"/>
<evidence type="ECO:0000313" key="1">
    <source>
        <dbReference type="EMBL" id="JAH53309.1"/>
    </source>
</evidence>
<protein>
    <submittedName>
        <fullName evidence="1">Uncharacterized protein</fullName>
    </submittedName>
</protein>
<proteinExistence type="predicted"/>
<reference evidence="1" key="1">
    <citation type="submission" date="2014-11" db="EMBL/GenBank/DDBJ databases">
        <authorList>
            <person name="Amaro Gonzalez C."/>
        </authorList>
    </citation>
    <scope>NUCLEOTIDE SEQUENCE</scope>
</reference>
<organism evidence="1">
    <name type="scientific">Anguilla anguilla</name>
    <name type="common">European freshwater eel</name>
    <name type="synonym">Muraena anguilla</name>
    <dbReference type="NCBI Taxonomy" id="7936"/>
    <lineage>
        <taxon>Eukaryota</taxon>
        <taxon>Metazoa</taxon>
        <taxon>Chordata</taxon>
        <taxon>Craniata</taxon>
        <taxon>Vertebrata</taxon>
        <taxon>Euteleostomi</taxon>
        <taxon>Actinopterygii</taxon>
        <taxon>Neopterygii</taxon>
        <taxon>Teleostei</taxon>
        <taxon>Anguilliformes</taxon>
        <taxon>Anguillidae</taxon>
        <taxon>Anguilla</taxon>
    </lineage>
</organism>
<accession>A0A0E9TI21</accession>
<sequence length="26" mass="2906">MGSGYRAQGTGVKEQCTSMLHFYQLL</sequence>
<name>A0A0E9TI21_ANGAN</name>
<reference evidence="1" key="2">
    <citation type="journal article" date="2015" name="Fish Shellfish Immunol.">
        <title>Early steps in the European eel (Anguilla anguilla)-Vibrio vulnificus interaction in the gills: Role of the RtxA13 toxin.</title>
        <authorList>
            <person name="Callol A."/>
            <person name="Pajuelo D."/>
            <person name="Ebbesson L."/>
            <person name="Teles M."/>
            <person name="MacKenzie S."/>
            <person name="Amaro C."/>
        </authorList>
    </citation>
    <scope>NUCLEOTIDE SEQUENCE</scope>
</reference>